<dbReference type="InterPro" id="IPR001965">
    <property type="entry name" value="Znf_PHD"/>
</dbReference>
<dbReference type="SMART" id="SM00249">
    <property type="entry name" value="PHD"/>
    <property type="match status" value="3"/>
</dbReference>
<keyword evidence="2" id="KW-0677">Repeat</keyword>
<feature type="domain" description="Zinc finger PHD-type" evidence="5">
    <location>
        <begin position="391"/>
        <end position="450"/>
    </location>
</feature>
<accession>A0ABM0ZCF0</accession>
<dbReference type="InterPro" id="IPR004146">
    <property type="entry name" value="DC1"/>
</dbReference>
<reference evidence="6" key="1">
    <citation type="journal article" date="2014" name="Nat. Commun.">
        <title>The emerging biofuel crop Camelina sativa retains a highly undifferentiated hexaploid genome structure.</title>
        <authorList>
            <person name="Kagale S."/>
            <person name="Koh C."/>
            <person name="Nixon J."/>
            <person name="Bollina V."/>
            <person name="Clarke W.E."/>
            <person name="Tuteja R."/>
            <person name="Spillane C."/>
            <person name="Robinson S.J."/>
            <person name="Links M.G."/>
            <person name="Clarke C."/>
            <person name="Higgins E.E."/>
            <person name="Huebert T."/>
            <person name="Sharpe A.G."/>
            <person name="Parkin I.A."/>
        </authorList>
    </citation>
    <scope>NUCLEOTIDE SEQUENCE [LARGE SCALE GENOMIC DNA]</scope>
    <source>
        <strain evidence="6">cv. DH55</strain>
    </source>
</reference>
<dbReference type="InterPro" id="IPR046349">
    <property type="entry name" value="C1-like_sf"/>
</dbReference>
<keyword evidence="4" id="KW-0862">Zinc</keyword>
<dbReference type="Pfam" id="PF22926">
    <property type="entry name" value="C1-like_CT"/>
    <property type="match status" value="1"/>
</dbReference>
<dbReference type="PANTHER" id="PTHR32410">
    <property type="entry name" value="CYSTEINE/HISTIDINE-RICH C1 DOMAIN FAMILY PROTEIN"/>
    <property type="match status" value="1"/>
</dbReference>
<evidence type="ECO:0000256" key="3">
    <source>
        <dbReference type="ARBA" id="ARBA00022771"/>
    </source>
</evidence>
<evidence type="ECO:0000256" key="2">
    <source>
        <dbReference type="ARBA" id="ARBA00022737"/>
    </source>
</evidence>
<evidence type="ECO:0000259" key="5">
    <source>
        <dbReference type="SMART" id="SM00249"/>
    </source>
</evidence>
<dbReference type="GeneID" id="104789830"/>
<gene>
    <name evidence="7" type="primary">LOC104789830</name>
</gene>
<protein>
    <submittedName>
        <fullName evidence="7">Uncharacterized protein LOC104789830</fullName>
    </submittedName>
</protein>
<evidence type="ECO:0000313" key="6">
    <source>
        <dbReference type="Proteomes" id="UP000694864"/>
    </source>
</evidence>
<name>A0ABM0ZCF0_CAMSA</name>
<dbReference type="InterPro" id="IPR054483">
    <property type="entry name" value="DC1-like_CT"/>
</dbReference>
<dbReference type="RefSeq" id="XP_010513773.1">
    <property type="nucleotide sequence ID" value="XM_010515471.1"/>
</dbReference>
<dbReference type="Pfam" id="PF03107">
    <property type="entry name" value="C1_2"/>
    <property type="match status" value="6"/>
</dbReference>
<dbReference type="Proteomes" id="UP000694864">
    <property type="component" value="Chromosome 5"/>
</dbReference>
<reference evidence="7" key="2">
    <citation type="submission" date="2025-08" db="UniProtKB">
        <authorList>
            <consortium name="RefSeq"/>
        </authorList>
    </citation>
    <scope>IDENTIFICATION</scope>
    <source>
        <tissue evidence="7">Leaf</tissue>
    </source>
</reference>
<feature type="domain" description="Zinc finger PHD-type" evidence="5">
    <location>
        <begin position="554"/>
        <end position="624"/>
    </location>
</feature>
<sequence>MDIMEVELPIHPDHLMTPLKVARMGNCCGIKYQSISDGYYCSQCDFYAHKRCSNPSREINYPSHTCGTTLTFGTSYLKFLSRCGLCGVKFTEDIKHYRCFRCGIKVHLDCAKYPPPKVVDVPQNHNHKLKLQMWQSCFTCATCGEDGDGHPYKCLECRLTFHVNCAKYAAEVNHPSHPLHPLKLFNGEPPAYTNEKCRLCGKKLVDEAFYHCSTCNFTLDLHCVLNPPPLYHHDLNTHDHKLTLMPQMISFTCTTCGLYGDRSPYVCLPCNFTTHNDCSEFPWVININRHDHRVSRTSLIGVVNSVCRVCQKKMDWACGGYSCKKCPDSVYHTKCATREDVWDGIEMKDEPEEDEDIEPFKVIDENTIQHFLHESHELRLDKSGTFIEGRSCKACAYPIYHHHPFYSCMSCDYMLHEMCASMPRRKRHMVSNNPYRLDGISGYFNCEACGLCSNGFRYRSDLIRPGIDLRCASVTEPFVHQSHPHPLFYTSPRGVCSACNKEAHHVLRCVEDNCGYVLDFKCALLPYEVKHRVDDHFLSPSYGDQDGSGCRSYWCDICEKETDPKKWFYTCKDCGLTLHIDCVLGDFRAIEPKMEITIKEYESVETVVAVRNNSMSRPFCNQCKSRCISPTILKVMDDAMPDVYCCSLNCFEIKYSEQRTIHYRMVTDELASLSI</sequence>
<feature type="domain" description="Zinc finger PHD-type" evidence="5">
    <location>
        <begin position="139"/>
        <end position="216"/>
    </location>
</feature>
<evidence type="ECO:0000256" key="1">
    <source>
        <dbReference type="ARBA" id="ARBA00022723"/>
    </source>
</evidence>
<evidence type="ECO:0000256" key="4">
    <source>
        <dbReference type="ARBA" id="ARBA00022833"/>
    </source>
</evidence>
<dbReference type="SUPFAM" id="SSF57889">
    <property type="entry name" value="Cysteine-rich domain"/>
    <property type="match status" value="6"/>
</dbReference>
<keyword evidence="1" id="KW-0479">Metal-binding</keyword>
<dbReference type="PANTHER" id="PTHR32410:SF154">
    <property type="entry name" value="CHP-RICH ZINC FINGER PROTEIN-LIKE-RELATED"/>
    <property type="match status" value="1"/>
</dbReference>
<organism evidence="6 7">
    <name type="scientific">Camelina sativa</name>
    <name type="common">False flax</name>
    <name type="synonym">Myagrum sativum</name>
    <dbReference type="NCBI Taxonomy" id="90675"/>
    <lineage>
        <taxon>Eukaryota</taxon>
        <taxon>Viridiplantae</taxon>
        <taxon>Streptophyta</taxon>
        <taxon>Embryophyta</taxon>
        <taxon>Tracheophyta</taxon>
        <taxon>Spermatophyta</taxon>
        <taxon>Magnoliopsida</taxon>
        <taxon>eudicotyledons</taxon>
        <taxon>Gunneridae</taxon>
        <taxon>Pentapetalae</taxon>
        <taxon>rosids</taxon>
        <taxon>malvids</taxon>
        <taxon>Brassicales</taxon>
        <taxon>Brassicaceae</taxon>
        <taxon>Camelineae</taxon>
        <taxon>Camelina</taxon>
    </lineage>
</organism>
<proteinExistence type="predicted"/>
<keyword evidence="3" id="KW-0863">Zinc-finger</keyword>
<keyword evidence="6" id="KW-1185">Reference proteome</keyword>
<evidence type="ECO:0000313" key="7">
    <source>
        <dbReference type="RefSeq" id="XP_010513773.1"/>
    </source>
</evidence>
<dbReference type="InterPro" id="IPR053192">
    <property type="entry name" value="Vacuole_Formation_Reg"/>
</dbReference>